<evidence type="ECO:0000256" key="1">
    <source>
        <dbReference type="SAM" id="MobiDB-lite"/>
    </source>
</evidence>
<dbReference type="Pfam" id="PF04102">
    <property type="entry name" value="SlyX"/>
    <property type="match status" value="1"/>
</dbReference>
<organism evidence="2 3">
    <name type="scientific">Pikeienuella piscinae</name>
    <dbReference type="NCBI Taxonomy" id="2748098"/>
    <lineage>
        <taxon>Bacteria</taxon>
        <taxon>Pseudomonadati</taxon>
        <taxon>Pseudomonadota</taxon>
        <taxon>Alphaproteobacteria</taxon>
        <taxon>Rhodobacterales</taxon>
        <taxon>Paracoccaceae</taxon>
        <taxon>Pikeienuella</taxon>
    </lineage>
</organism>
<dbReference type="InterPro" id="IPR007236">
    <property type="entry name" value="SlyX"/>
</dbReference>
<dbReference type="KEGG" id="hdh:G5B40_08540"/>
<dbReference type="PANTHER" id="PTHR36508:SF1">
    <property type="entry name" value="PROTEIN SLYX"/>
    <property type="match status" value="1"/>
</dbReference>
<dbReference type="RefSeq" id="WP_165097502.1">
    <property type="nucleotide sequence ID" value="NZ_CP049056.1"/>
</dbReference>
<name>A0A7L5BVS1_9RHOB</name>
<keyword evidence="3" id="KW-1185">Reference proteome</keyword>
<dbReference type="PANTHER" id="PTHR36508">
    <property type="entry name" value="PROTEIN SLYX"/>
    <property type="match status" value="1"/>
</dbReference>
<evidence type="ECO:0000313" key="3">
    <source>
        <dbReference type="Proteomes" id="UP000503336"/>
    </source>
</evidence>
<dbReference type="EMBL" id="CP049056">
    <property type="protein sequence ID" value="QIE55501.1"/>
    <property type="molecule type" value="Genomic_DNA"/>
</dbReference>
<dbReference type="AlphaFoldDB" id="A0A7L5BVS1"/>
<protein>
    <submittedName>
        <fullName evidence="2">SlyX family protein</fullName>
    </submittedName>
</protein>
<accession>A0A7L5BVS1</accession>
<sequence>MTSERFESLEIALAHAEAEIADLSETCSRQWAEIDALKHQIAKLTRSLEAMAAEPEDAPDPDQRPPHY</sequence>
<dbReference type="Proteomes" id="UP000503336">
    <property type="component" value="Chromosome"/>
</dbReference>
<reference evidence="2 3" key="1">
    <citation type="submission" date="2020-02" db="EMBL/GenBank/DDBJ databases">
        <title>complete genome sequence of Rhodobacteraceae bacterium.</title>
        <authorList>
            <person name="Park J."/>
            <person name="Kim Y.-S."/>
            <person name="Kim K.-H."/>
        </authorList>
    </citation>
    <scope>NUCLEOTIDE SEQUENCE [LARGE SCALE GENOMIC DNA]</scope>
    <source>
        <strain evidence="2 3">RR4-56</strain>
    </source>
</reference>
<feature type="region of interest" description="Disordered" evidence="1">
    <location>
        <begin position="49"/>
        <end position="68"/>
    </location>
</feature>
<evidence type="ECO:0000313" key="2">
    <source>
        <dbReference type="EMBL" id="QIE55501.1"/>
    </source>
</evidence>
<gene>
    <name evidence="2" type="ORF">G5B40_08540</name>
</gene>
<proteinExistence type="predicted"/>